<evidence type="ECO:0000256" key="3">
    <source>
        <dbReference type="ARBA" id="ARBA00022692"/>
    </source>
</evidence>
<dbReference type="Gene3D" id="1.10.287.70">
    <property type="match status" value="1"/>
</dbReference>
<evidence type="ECO:0000256" key="8">
    <source>
        <dbReference type="SAM" id="Phobius"/>
    </source>
</evidence>
<dbReference type="SUPFAM" id="SSF53850">
    <property type="entry name" value="Periplasmic binding protein-like II"/>
    <property type="match status" value="1"/>
</dbReference>
<evidence type="ECO:0000313" key="11">
    <source>
        <dbReference type="EMBL" id="KAH8387608.1"/>
    </source>
</evidence>
<keyword evidence="6" id="KW-0675">Receptor</keyword>
<dbReference type="PANTHER" id="PTHR42643:SF37">
    <property type="entry name" value="IONOTROPIC RECEPTOR 11A-RELATED"/>
    <property type="match status" value="1"/>
</dbReference>
<dbReference type="Pfam" id="PF00497">
    <property type="entry name" value="SBP_bac_3"/>
    <property type="match status" value="1"/>
</dbReference>
<comment type="caution">
    <text evidence="11">The sequence shown here is derived from an EMBL/GenBank/DDBJ whole genome shotgun (WGS) entry which is preliminary data.</text>
</comment>
<sequence>DLDVERLANATVYVASRYIAARINTLAVRIDCRDCSALQQQQHRQLLDQMLHQLCPHLALLLSSNASHATAKDYTLFVVHQAYAFDHFNVNYTYILHEHEFYFLVVLLTRQSESSLRESVRHICAMALRNRIINVVVLAQRSSGELALYAYKLFNEQCSPTISAYQSNQFQANGSLLRDELFPLRFTNLSNCALSVAGHQLPPHFMYRPPDGAALPLNGGFVELEALRGIDGELLRLLAKALRFRVRLMIPQEKSEIFSEDTMNGCFAQLSAGKADIAIGGLSGSDNRRTKFTTSVVYHQSYFIFVVRKERYFGPFGQLMRPFRQKVWLCLLANFLLALICARCLGRRFGLKHPLENLLATTIGNAVPAPRLPRGVFLRHLVANWLLLTLVLRCAYQAKLFDVLRTRPYKPLPIGLAGLLQQNYTLISTGYHDFYLHEMTRVVSGNFSARYRLVQEAPPGERVATISLLNNLAHWNMRHPQTSRLTYVREPIYLYQLVIYFRRNSIFKFTFDRKIAQLLSSGVLGHIERRYLRVSYAELGDNFKLIPRITNKMLRGVYRCFIVLMGVATVLFLLERL</sequence>
<dbReference type="PANTHER" id="PTHR42643">
    <property type="entry name" value="IONOTROPIC RECEPTOR 20A-RELATED"/>
    <property type="match status" value="1"/>
</dbReference>
<feature type="domain" description="Putative ionotropic receptor ligand binding" evidence="10">
    <location>
        <begin position="3"/>
        <end position="188"/>
    </location>
</feature>
<evidence type="ECO:0000256" key="2">
    <source>
        <dbReference type="ARBA" id="ARBA00022475"/>
    </source>
</evidence>
<accession>A0AAD4KCC0</accession>
<keyword evidence="4 8" id="KW-1133">Transmembrane helix</keyword>
<keyword evidence="2" id="KW-1003">Cell membrane</keyword>
<keyword evidence="3 8" id="KW-0812">Transmembrane</keyword>
<keyword evidence="12" id="KW-1185">Reference proteome</keyword>
<evidence type="ECO:0000259" key="10">
    <source>
        <dbReference type="Pfam" id="PF24061"/>
    </source>
</evidence>
<dbReference type="Proteomes" id="UP001200034">
    <property type="component" value="Unassembled WGS sequence"/>
</dbReference>
<dbReference type="InterPro" id="IPR052192">
    <property type="entry name" value="Insect_Ionotropic_Sensory_Rcpt"/>
</dbReference>
<dbReference type="InterPro" id="IPR001638">
    <property type="entry name" value="Solute-binding_3/MltF_N"/>
</dbReference>
<evidence type="ECO:0000256" key="5">
    <source>
        <dbReference type="ARBA" id="ARBA00023136"/>
    </source>
</evidence>
<dbReference type="InterPro" id="IPR056198">
    <property type="entry name" value="LBD_receptor"/>
</dbReference>
<dbReference type="Gene3D" id="3.40.190.10">
    <property type="entry name" value="Periplasmic binding protein-like II"/>
    <property type="match status" value="1"/>
</dbReference>
<reference evidence="11" key="1">
    <citation type="journal article" date="2021" name="Mol. Ecol. Resour.">
        <title>Phylogenomic analyses of the genus Drosophila reveals genomic signals of climate adaptation.</title>
        <authorList>
            <person name="Li F."/>
            <person name="Rane R.V."/>
            <person name="Luria V."/>
            <person name="Xiong Z."/>
            <person name="Chen J."/>
            <person name="Li Z."/>
            <person name="Catullo R.A."/>
            <person name="Griffin P.C."/>
            <person name="Schiffer M."/>
            <person name="Pearce S."/>
            <person name="Lee S.F."/>
            <person name="McElroy K."/>
            <person name="Stocker A."/>
            <person name="Shirriffs J."/>
            <person name="Cockerell F."/>
            <person name="Coppin C."/>
            <person name="Sgro C.M."/>
            <person name="Karger A."/>
            <person name="Cain J.W."/>
            <person name="Weber J.A."/>
            <person name="Santpere G."/>
            <person name="Kirschner M.W."/>
            <person name="Hoffmann A.A."/>
            <person name="Oakeshott J.G."/>
            <person name="Zhang G."/>
        </authorList>
    </citation>
    <scope>NUCLEOTIDE SEQUENCE</scope>
    <source>
        <strain evidence="11">BGI-SZ-2011g</strain>
    </source>
</reference>
<feature type="non-terminal residue" evidence="11">
    <location>
        <position position="1"/>
    </location>
</feature>
<gene>
    <name evidence="11" type="ORF">KR093_008134</name>
</gene>
<evidence type="ECO:0000259" key="9">
    <source>
        <dbReference type="Pfam" id="PF00497"/>
    </source>
</evidence>
<proteinExistence type="predicted"/>
<dbReference type="GO" id="GO:0005886">
    <property type="term" value="C:plasma membrane"/>
    <property type="evidence" value="ECO:0007669"/>
    <property type="project" value="UniProtKB-SubCell"/>
</dbReference>
<dbReference type="Pfam" id="PF24061">
    <property type="entry name" value="LBD_receptor"/>
    <property type="match status" value="1"/>
</dbReference>
<comment type="subcellular location">
    <subcellularLocation>
        <location evidence="1">Cell membrane</location>
        <topology evidence="1">Multi-pass membrane protein</topology>
    </subcellularLocation>
</comment>
<keyword evidence="5 8" id="KW-0472">Membrane</keyword>
<dbReference type="AlphaFoldDB" id="A0AAD4KCC0"/>
<organism evidence="11 12">
    <name type="scientific">Drosophila rubida</name>
    <dbReference type="NCBI Taxonomy" id="30044"/>
    <lineage>
        <taxon>Eukaryota</taxon>
        <taxon>Metazoa</taxon>
        <taxon>Ecdysozoa</taxon>
        <taxon>Arthropoda</taxon>
        <taxon>Hexapoda</taxon>
        <taxon>Insecta</taxon>
        <taxon>Pterygota</taxon>
        <taxon>Neoptera</taxon>
        <taxon>Endopterygota</taxon>
        <taxon>Diptera</taxon>
        <taxon>Brachycera</taxon>
        <taxon>Muscomorpha</taxon>
        <taxon>Ephydroidea</taxon>
        <taxon>Drosophilidae</taxon>
        <taxon>Drosophila</taxon>
    </lineage>
</organism>
<evidence type="ECO:0000256" key="4">
    <source>
        <dbReference type="ARBA" id="ARBA00022989"/>
    </source>
</evidence>
<feature type="non-terminal residue" evidence="11">
    <location>
        <position position="577"/>
    </location>
</feature>
<protein>
    <recommendedName>
        <fullName evidence="13">Solute-binding protein family 3/N-terminal domain-containing protein</fullName>
    </recommendedName>
</protein>
<feature type="domain" description="Solute-binding protein family 3/N-terminal" evidence="9">
    <location>
        <begin position="226"/>
        <end position="532"/>
    </location>
</feature>
<evidence type="ECO:0000256" key="6">
    <source>
        <dbReference type="ARBA" id="ARBA00023170"/>
    </source>
</evidence>
<feature type="transmembrane region" description="Helical" evidence="8">
    <location>
        <begin position="556"/>
        <end position="574"/>
    </location>
</feature>
<keyword evidence="7" id="KW-0325">Glycoprotein</keyword>
<evidence type="ECO:0000256" key="1">
    <source>
        <dbReference type="ARBA" id="ARBA00004651"/>
    </source>
</evidence>
<dbReference type="EMBL" id="JAJJHW010000095">
    <property type="protein sequence ID" value="KAH8387608.1"/>
    <property type="molecule type" value="Genomic_DNA"/>
</dbReference>
<evidence type="ECO:0000256" key="7">
    <source>
        <dbReference type="ARBA" id="ARBA00023180"/>
    </source>
</evidence>
<evidence type="ECO:0008006" key="13">
    <source>
        <dbReference type="Google" id="ProtNLM"/>
    </source>
</evidence>
<name>A0AAD4KCC0_9MUSC</name>
<evidence type="ECO:0000313" key="12">
    <source>
        <dbReference type="Proteomes" id="UP001200034"/>
    </source>
</evidence>